<dbReference type="InterPro" id="IPR033248">
    <property type="entry name" value="Transketolase_C"/>
</dbReference>
<dbReference type="Pfam" id="PF02780">
    <property type="entry name" value="Transketolase_C"/>
    <property type="match status" value="1"/>
</dbReference>
<sequence length="848" mass="89437">MLSSVTTPQDLDERFRAELAGLVAAASVRDLDEPVREDTALTGEQARALYDAQSTSRHLDLAARWLRGFDAGYYTIGSSGHEGNAAVAAALRPTDPALLHYRSGGFYCMRGAQVAGSDPIRDVLRGVVASAKEPIAGGRHKVFGHADLHVIPTTSTIASHLPRAVGVAYALGRGRRLNPPGGGHGWPADAVVVCSFGDASINHAAATAAFNTAGWCDHIGLKLPLLFVCEDNGLGISVRSPEGWVAAALSSRPGLRYYAADGCDAAATYDRAAEAAAWVRRYRRPAVLHLSTIRLMGHAGADAEMAYRSPVEIAADLARDPLVRTARLLVEAGVATPAEVMTRYDEIGWEVRRIAEEVLAEPKLGSASEVTATLAPRRPVRVSRAVADAATHLADDDLAEDLDGELDDDLEFTPSAPAGPAVPAGEPLWATGEAHSPVAVAETGTDEDEWPEPTPPDAGPPAPQPEPAPEPARSVRPVSGTPRSTGNGHPVSRAEAFAGKLPERAGPLTLAQTINATLTDAMLAYPQMLVFGEDVAAKGGVYGVTKGLRDRFGATRAFDTLLDETSILGLGLGAGIAGMLPVPEIQYLAYLHNAEDQLRGEAATMQFFSQGAFHNPMVVRVAGLAYQLGFGGHFHNDNALAVLRDIPGLVVAAPSRAEDAAPMLRTCLASAIVDGSVCVFLEPIALYHTRDLHTENDNWWLSDYAPPSEWPAIHVPIGRARAYSNGPNDDVTIITFGNGVRLSLRAAARLTAEGIACRVVDLRWLSPLPVGDIIKNASDTGRVLVVDETRRSGGVGEGVIAALVDAGYVGVARRVAAVDSFVPLGPAANHVLVSEEQIVQGARSLLAR</sequence>
<gene>
    <name evidence="8" type="ORF">GCM10022255_041800</name>
</gene>
<evidence type="ECO:0000256" key="2">
    <source>
        <dbReference type="ARBA" id="ARBA00022532"/>
    </source>
</evidence>
<keyword evidence="9" id="KW-1185">Reference proteome</keyword>
<feature type="region of interest" description="Disordered" evidence="6">
    <location>
        <begin position="407"/>
        <end position="492"/>
    </location>
</feature>
<evidence type="ECO:0000256" key="6">
    <source>
        <dbReference type="SAM" id="MobiDB-lite"/>
    </source>
</evidence>
<dbReference type="InterPro" id="IPR029061">
    <property type="entry name" value="THDP-binding"/>
</dbReference>
<proteinExistence type="predicted"/>
<dbReference type="Pfam" id="PF02779">
    <property type="entry name" value="Transket_pyr"/>
    <property type="match status" value="1"/>
</dbReference>
<keyword evidence="3" id="KW-0560">Oxidoreductase</keyword>
<dbReference type="Gene3D" id="3.40.50.970">
    <property type="match status" value="2"/>
</dbReference>
<protein>
    <recommendedName>
        <fullName evidence="7">Transketolase-like pyrimidine-binding domain-containing protein</fullName>
    </recommendedName>
</protein>
<evidence type="ECO:0000256" key="1">
    <source>
        <dbReference type="ARBA" id="ARBA00001964"/>
    </source>
</evidence>
<reference evidence="9" key="1">
    <citation type="journal article" date="2019" name="Int. J. Syst. Evol. Microbiol.">
        <title>The Global Catalogue of Microorganisms (GCM) 10K type strain sequencing project: providing services to taxonomists for standard genome sequencing and annotation.</title>
        <authorList>
            <consortium name="The Broad Institute Genomics Platform"/>
            <consortium name="The Broad Institute Genome Sequencing Center for Infectious Disease"/>
            <person name="Wu L."/>
            <person name="Ma J."/>
        </authorList>
    </citation>
    <scope>NUCLEOTIDE SEQUENCE [LARGE SCALE GENOMIC DNA]</scope>
    <source>
        <strain evidence="9">JCM 17441</strain>
    </source>
</reference>
<dbReference type="SMART" id="SM00861">
    <property type="entry name" value="Transket_pyr"/>
    <property type="match status" value="1"/>
</dbReference>
<name>A0ABP8DA75_9ACTN</name>
<dbReference type="RefSeq" id="WP_345128773.1">
    <property type="nucleotide sequence ID" value="NZ_BAABAT010000010.1"/>
</dbReference>
<dbReference type="Proteomes" id="UP001500620">
    <property type="component" value="Unassembled WGS sequence"/>
</dbReference>
<accession>A0ABP8DA75</accession>
<evidence type="ECO:0000313" key="9">
    <source>
        <dbReference type="Proteomes" id="UP001500620"/>
    </source>
</evidence>
<feature type="domain" description="Transketolase-like pyrimidine-binding" evidence="7">
    <location>
        <begin position="508"/>
        <end position="689"/>
    </location>
</feature>
<dbReference type="Gene3D" id="3.40.50.920">
    <property type="match status" value="1"/>
</dbReference>
<dbReference type="InterPro" id="IPR005475">
    <property type="entry name" value="Transketolase-like_Pyr-bd"/>
</dbReference>
<dbReference type="Pfam" id="PF00676">
    <property type="entry name" value="E1_dh"/>
    <property type="match status" value="1"/>
</dbReference>
<dbReference type="SUPFAM" id="SSF52518">
    <property type="entry name" value="Thiamin diphosphate-binding fold (THDP-binding)"/>
    <property type="match status" value="2"/>
</dbReference>
<evidence type="ECO:0000256" key="4">
    <source>
        <dbReference type="ARBA" id="ARBA00023052"/>
    </source>
</evidence>
<comment type="cofactor">
    <cofactor evidence="1">
        <name>thiamine diphosphate</name>
        <dbReference type="ChEBI" id="CHEBI:58937"/>
    </cofactor>
</comment>
<dbReference type="PANTHER" id="PTHR42980:SF1">
    <property type="entry name" value="2-OXOISOVALERATE DEHYDROGENASE SUBUNIT BETA, MITOCHONDRIAL"/>
    <property type="match status" value="1"/>
</dbReference>
<evidence type="ECO:0000256" key="3">
    <source>
        <dbReference type="ARBA" id="ARBA00023002"/>
    </source>
</evidence>
<evidence type="ECO:0000313" key="8">
    <source>
        <dbReference type="EMBL" id="GAA4250973.1"/>
    </source>
</evidence>
<dbReference type="InterPro" id="IPR001017">
    <property type="entry name" value="DH_E1"/>
</dbReference>
<dbReference type="InterPro" id="IPR009014">
    <property type="entry name" value="Transketo_C/PFOR_II"/>
</dbReference>
<comment type="caution">
    <text evidence="8">The sequence shown here is derived from an EMBL/GenBank/DDBJ whole genome shotgun (WGS) entry which is preliminary data.</text>
</comment>
<keyword evidence="2" id="KW-0816">Tricarboxylic acid cycle</keyword>
<comment type="catalytic activity">
    <reaction evidence="5">
        <text>N(6)-[(R)-lipoyl]-L-lysyl-[protein] + 2-oxoglutarate + H(+) = N(6)-[(R)-S(8)-succinyldihydrolipoyl]-L-lysyl-[protein] + CO2</text>
        <dbReference type="Rhea" id="RHEA:12188"/>
        <dbReference type="Rhea" id="RHEA-COMP:10474"/>
        <dbReference type="Rhea" id="RHEA-COMP:20092"/>
        <dbReference type="ChEBI" id="CHEBI:15378"/>
        <dbReference type="ChEBI" id="CHEBI:16526"/>
        <dbReference type="ChEBI" id="CHEBI:16810"/>
        <dbReference type="ChEBI" id="CHEBI:83099"/>
        <dbReference type="ChEBI" id="CHEBI:83120"/>
        <dbReference type="EC" id="1.2.4.2"/>
    </reaction>
</comment>
<keyword evidence="4" id="KW-0786">Thiamine pyrophosphate</keyword>
<dbReference type="EMBL" id="BAABAT010000010">
    <property type="protein sequence ID" value="GAA4250973.1"/>
    <property type="molecule type" value="Genomic_DNA"/>
</dbReference>
<dbReference type="SUPFAM" id="SSF52922">
    <property type="entry name" value="TK C-terminal domain-like"/>
    <property type="match status" value="1"/>
</dbReference>
<evidence type="ECO:0000256" key="5">
    <source>
        <dbReference type="ARBA" id="ARBA00051911"/>
    </source>
</evidence>
<evidence type="ECO:0000259" key="7">
    <source>
        <dbReference type="SMART" id="SM00861"/>
    </source>
</evidence>
<feature type="compositionally biased region" description="Low complexity" evidence="6">
    <location>
        <begin position="414"/>
        <end position="427"/>
    </location>
</feature>
<feature type="compositionally biased region" description="Pro residues" evidence="6">
    <location>
        <begin position="452"/>
        <end position="470"/>
    </location>
</feature>
<organism evidence="8 9">
    <name type="scientific">Dactylosporangium darangshiense</name>
    <dbReference type="NCBI Taxonomy" id="579108"/>
    <lineage>
        <taxon>Bacteria</taxon>
        <taxon>Bacillati</taxon>
        <taxon>Actinomycetota</taxon>
        <taxon>Actinomycetes</taxon>
        <taxon>Micromonosporales</taxon>
        <taxon>Micromonosporaceae</taxon>
        <taxon>Dactylosporangium</taxon>
    </lineage>
</organism>
<dbReference type="PANTHER" id="PTHR42980">
    <property type="entry name" value="2-OXOISOVALERATE DEHYDROGENASE SUBUNIT BETA-RELATED"/>
    <property type="match status" value="1"/>
</dbReference>